<protein>
    <submittedName>
        <fullName evidence="14">Ca(2+)-binding ATP:ADP antiporter SAL1</fullName>
    </submittedName>
</protein>
<dbReference type="InterPro" id="IPR018247">
    <property type="entry name" value="EF_Hand_1_Ca_BS"/>
</dbReference>
<dbReference type="Gene3D" id="1.10.238.10">
    <property type="entry name" value="EF-hand"/>
    <property type="match status" value="1"/>
</dbReference>
<dbReference type="KEGG" id="slb:AWJ20_2453"/>
<reference evidence="14 15" key="1">
    <citation type="submission" date="2016-02" db="EMBL/GenBank/DDBJ databases">
        <title>Complete genome sequence and transcriptome regulation of the pentose utilising yeast Sugiyamaella lignohabitans.</title>
        <authorList>
            <person name="Bellasio M."/>
            <person name="Peymann A."/>
            <person name="Valli M."/>
            <person name="Sipitzky M."/>
            <person name="Graf A."/>
            <person name="Sauer M."/>
            <person name="Marx H."/>
            <person name="Mattanovich D."/>
        </authorList>
    </citation>
    <scope>NUCLEOTIDE SEQUENCE [LARGE SCALE GENOMIC DNA]</scope>
    <source>
        <strain evidence="14 15">CBS 10342</strain>
    </source>
</reference>
<keyword evidence="8" id="KW-0496">Mitochondrion</keyword>
<dbReference type="RefSeq" id="XP_018737317.1">
    <property type="nucleotide sequence ID" value="XM_018879397.1"/>
</dbReference>
<evidence type="ECO:0000256" key="4">
    <source>
        <dbReference type="ARBA" id="ARBA00022737"/>
    </source>
</evidence>
<dbReference type="InterPro" id="IPR002048">
    <property type="entry name" value="EF_hand_dom"/>
</dbReference>
<accession>A0A161HGG6</accession>
<feature type="repeat" description="Solcar" evidence="10">
    <location>
        <begin position="255"/>
        <end position="383"/>
    </location>
</feature>
<dbReference type="PROSITE" id="PS50920">
    <property type="entry name" value="SOLCAR"/>
    <property type="match status" value="3"/>
</dbReference>
<evidence type="ECO:0000256" key="5">
    <source>
        <dbReference type="ARBA" id="ARBA00022792"/>
    </source>
</evidence>
<evidence type="ECO:0000313" key="15">
    <source>
        <dbReference type="Proteomes" id="UP000189580"/>
    </source>
</evidence>
<dbReference type="InterPro" id="IPR002067">
    <property type="entry name" value="MCP"/>
</dbReference>
<keyword evidence="3 10" id="KW-0812">Transmembrane</keyword>
<evidence type="ECO:0000256" key="11">
    <source>
        <dbReference type="RuleBase" id="RU000488"/>
    </source>
</evidence>
<dbReference type="PROSITE" id="PS50222">
    <property type="entry name" value="EF_HAND_2"/>
    <property type="match status" value="3"/>
</dbReference>
<keyword evidence="9 10" id="KW-0472">Membrane</keyword>
<evidence type="ECO:0000259" key="13">
    <source>
        <dbReference type="PROSITE" id="PS50222"/>
    </source>
</evidence>
<dbReference type="PANTHER" id="PTHR24089">
    <property type="entry name" value="SOLUTE CARRIER FAMILY 25"/>
    <property type="match status" value="1"/>
</dbReference>
<feature type="domain" description="EF-hand" evidence="13">
    <location>
        <begin position="9"/>
        <end position="44"/>
    </location>
</feature>
<dbReference type="OrthoDB" id="270584at2759"/>
<dbReference type="InterPro" id="IPR018108">
    <property type="entry name" value="MCP_transmembrane"/>
</dbReference>
<feature type="domain" description="EF-hand" evidence="13">
    <location>
        <begin position="148"/>
        <end position="183"/>
    </location>
</feature>
<dbReference type="EMBL" id="CP014503">
    <property type="protein sequence ID" value="ANB14840.1"/>
    <property type="molecule type" value="Genomic_DNA"/>
</dbReference>
<evidence type="ECO:0000256" key="1">
    <source>
        <dbReference type="ARBA" id="ARBA00004448"/>
    </source>
</evidence>
<dbReference type="SUPFAM" id="SSF47473">
    <property type="entry name" value="EF-hand"/>
    <property type="match status" value="1"/>
</dbReference>
<feature type="region of interest" description="Disordered" evidence="12">
    <location>
        <begin position="73"/>
        <end position="95"/>
    </location>
</feature>
<evidence type="ECO:0000256" key="10">
    <source>
        <dbReference type="PROSITE-ProRule" id="PRU00282"/>
    </source>
</evidence>
<keyword evidence="7" id="KW-1133">Transmembrane helix</keyword>
<dbReference type="Gene3D" id="1.50.40.10">
    <property type="entry name" value="Mitochondrial carrier domain"/>
    <property type="match status" value="1"/>
</dbReference>
<organism evidence="14 15">
    <name type="scientific">Sugiyamaella lignohabitans</name>
    <dbReference type="NCBI Taxonomy" id="796027"/>
    <lineage>
        <taxon>Eukaryota</taxon>
        <taxon>Fungi</taxon>
        <taxon>Dikarya</taxon>
        <taxon>Ascomycota</taxon>
        <taxon>Saccharomycotina</taxon>
        <taxon>Dipodascomycetes</taxon>
        <taxon>Dipodascales</taxon>
        <taxon>Trichomonascaceae</taxon>
        <taxon>Sugiyamaella</taxon>
    </lineage>
</organism>
<keyword evidence="4" id="KW-0677">Repeat</keyword>
<dbReference type="GO" id="GO:0055085">
    <property type="term" value="P:transmembrane transport"/>
    <property type="evidence" value="ECO:0007669"/>
    <property type="project" value="InterPro"/>
</dbReference>
<dbReference type="InterPro" id="IPR011992">
    <property type="entry name" value="EF-hand-dom_pair"/>
</dbReference>
<sequence>MTEDENASSKEARIRQLFEELDVEGKNVIDAENLADFMVERYQDFDGLDDAVNQLLEAMIQCGDEKDNNNANADIINRAGTGSSPTGGSSNAINANSNNIESANVSTSGSGTSTITIHPQTTGPDATPSYPYPLEKITYASFKNYVNTTEALLEKSFKNLDSNNDGLLGIEDLKRGFESLNDADFEIDDEKLEVLFNAIDSDDDGYISLDDWKEQLTFIPKFDLHESPLKSAYMFFIEELDLSSEGDVLLNSESSNGIGYFLAGGLAGVVSRTCTAPFDRLKVYLIATSGAPPAAKSAATAATAQAAKETVLKAASSSAGKSLLKGGKNIPISPQGSPLIAALKHLWAQGGIRAFFVGNGLNVVKVFPESAMKFGTFEAAKRLFAQIEGVSDPSELSRLSTFVSGGLGGMAAQLTVYPIDTLKFRVQCSAQFSPLRGNQLLLQTVRNTLSEGGIGIFYRGLHVGVLGIFPFAALDLGIFSAMKKAYINNQATKLNVDPSEVKPANIIVLTMGALSGSLGASAVYPVNLLRTRLQAQGTAAHPYHYKGFRDVLRKTVERDGYRGLFRGLGPNLAKVAPAVSISYLVYEKAKQTMKLA</sequence>
<evidence type="ECO:0000313" key="14">
    <source>
        <dbReference type="EMBL" id="ANB14840.1"/>
    </source>
</evidence>
<dbReference type="GO" id="GO:0005509">
    <property type="term" value="F:calcium ion binding"/>
    <property type="evidence" value="ECO:0007669"/>
    <property type="project" value="InterPro"/>
</dbReference>
<evidence type="ECO:0000256" key="3">
    <source>
        <dbReference type="ARBA" id="ARBA00022692"/>
    </source>
</evidence>
<gene>
    <name evidence="14" type="primary">SAL1</name>
    <name evidence="14" type="ORF">AWJ20_2453</name>
</gene>
<dbReference type="InterPro" id="IPR023395">
    <property type="entry name" value="MCP_dom_sf"/>
</dbReference>
<keyword evidence="5" id="KW-0999">Mitochondrion inner membrane</keyword>
<comment type="subcellular location">
    <subcellularLocation>
        <location evidence="1">Mitochondrion inner membrane</location>
        <topology evidence="1">Multi-pass membrane protein</topology>
    </subcellularLocation>
</comment>
<dbReference type="Pfam" id="PF13499">
    <property type="entry name" value="EF-hand_7"/>
    <property type="match status" value="1"/>
</dbReference>
<dbReference type="GO" id="GO:0005743">
    <property type="term" value="C:mitochondrial inner membrane"/>
    <property type="evidence" value="ECO:0007669"/>
    <property type="project" value="UniProtKB-SubCell"/>
</dbReference>
<evidence type="ECO:0000256" key="12">
    <source>
        <dbReference type="SAM" id="MobiDB-lite"/>
    </source>
</evidence>
<dbReference type="Pfam" id="PF00153">
    <property type="entry name" value="Mito_carr"/>
    <property type="match status" value="3"/>
</dbReference>
<dbReference type="SUPFAM" id="SSF103506">
    <property type="entry name" value="Mitochondrial carrier"/>
    <property type="match status" value="1"/>
</dbReference>
<evidence type="ECO:0000256" key="7">
    <source>
        <dbReference type="ARBA" id="ARBA00022989"/>
    </source>
</evidence>
<dbReference type="PRINTS" id="PR00926">
    <property type="entry name" value="MITOCARRIER"/>
</dbReference>
<keyword evidence="15" id="KW-1185">Reference proteome</keyword>
<comment type="similarity">
    <text evidence="11">Belongs to the mitochondrial carrier (TC 2.A.29) family.</text>
</comment>
<dbReference type="AlphaFoldDB" id="A0A161HGG6"/>
<feature type="domain" description="EF-hand" evidence="13">
    <location>
        <begin position="187"/>
        <end position="222"/>
    </location>
</feature>
<dbReference type="SMART" id="SM00054">
    <property type="entry name" value="EFh"/>
    <property type="match status" value="3"/>
</dbReference>
<dbReference type="CDD" id="cd00051">
    <property type="entry name" value="EFh"/>
    <property type="match status" value="1"/>
</dbReference>
<feature type="repeat" description="Solcar" evidence="10">
    <location>
        <begin position="503"/>
        <end position="592"/>
    </location>
</feature>
<evidence type="ECO:0000256" key="8">
    <source>
        <dbReference type="ARBA" id="ARBA00023128"/>
    </source>
</evidence>
<dbReference type="Proteomes" id="UP000189580">
    <property type="component" value="Chromosome b"/>
</dbReference>
<dbReference type="GeneID" id="30034366"/>
<evidence type="ECO:0000256" key="6">
    <source>
        <dbReference type="ARBA" id="ARBA00022837"/>
    </source>
</evidence>
<name>A0A161HGG6_9ASCO</name>
<feature type="repeat" description="Solcar" evidence="10">
    <location>
        <begin position="396"/>
        <end position="485"/>
    </location>
</feature>
<keyword evidence="2 11" id="KW-0813">Transport</keyword>
<dbReference type="PROSITE" id="PS00018">
    <property type="entry name" value="EF_HAND_1"/>
    <property type="match status" value="2"/>
</dbReference>
<evidence type="ECO:0000256" key="9">
    <source>
        <dbReference type="ARBA" id="ARBA00023136"/>
    </source>
</evidence>
<keyword evidence="6" id="KW-0106">Calcium</keyword>
<proteinExistence type="inferred from homology"/>
<evidence type="ECO:0000256" key="2">
    <source>
        <dbReference type="ARBA" id="ARBA00022448"/>
    </source>
</evidence>